<reference evidence="2" key="1">
    <citation type="submission" date="2023-03" db="EMBL/GenBank/DDBJ databases">
        <title>Massive genome expansion in bonnet fungi (Mycena s.s.) driven by repeated elements and novel gene families across ecological guilds.</title>
        <authorList>
            <consortium name="Lawrence Berkeley National Laboratory"/>
            <person name="Harder C.B."/>
            <person name="Miyauchi S."/>
            <person name="Viragh M."/>
            <person name="Kuo A."/>
            <person name="Thoen E."/>
            <person name="Andreopoulos B."/>
            <person name="Lu D."/>
            <person name="Skrede I."/>
            <person name="Drula E."/>
            <person name="Henrissat B."/>
            <person name="Morin E."/>
            <person name="Kohler A."/>
            <person name="Barry K."/>
            <person name="LaButti K."/>
            <person name="Morin E."/>
            <person name="Salamov A."/>
            <person name="Lipzen A."/>
            <person name="Mereny Z."/>
            <person name="Hegedus B."/>
            <person name="Baldrian P."/>
            <person name="Stursova M."/>
            <person name="Weitz H."/>
            <person name="Taylor A."/>
            <person name="Grigoriev I.V."/>
            <person name="Nagy L.G."/>
            <person name="Martin F."/>
            <person name="Kauserud H."/>
        </authorList>
    </citation>
    <scope>NUCLEOTIDE SEQUENCE</scope>
    <source>
        <strain evidence="2">CBHHK002</strain>
    </source>
</reference>
<feature type="transmembrane region" description="Helical" evidence="1">
    <location>
        <begin position="175"/>
        <end position="196"/>
    </location>
</feature>
<keyword evidence="3" id="KW-1185">Reference proteome</keyword>
<dbReference type="Proteomes" id="UP001218218">
    <property type="component" value="Unassembled WGS sequence"/>
</dbReference>
<sequence>MDQQRCYRSVRIPLNLLLAEPTDDRTFSIELTHPSFNQAIAIANNVDPTLDQVTVELPIVPGEDQYTLEFVNITNINQIFATSAQFSIAAAASPSLSATSAISTTPPSVSVPVVGTSTPVATSSGAFPSVTTPLIPTTAAATTSQSLSGAAISTASAPSTSPSTTQSASSSLAPFPGSAIHVIMALGTILCTVAWVL</sequence>
<comment type="caution">
    <text evidence="2">The sequence shown here is derived from an EMBL/GenBank/DDBJ whole genome shotgun (WGS) entry which is preliminary data.</text>
</comment>
<dbReference type="EMBL" id="JARIHO010000086">
    <property type="protein sequence ID" value="KAJ7307957.1"/>
    <property type="molecule type" value="Genomic_DNA"/>
</dbReference>
<keyword evidence="1" id="KW-1133">Transmembrane helix</keyword>
<dbReference type="AlphaFoldDB" id="A0AAD6Z511"/>
<evidence type="ECO:0000313" key="3">
    <source>
        <dbReference type="Proteomes" id="UP001218218"/>
    </source>
</evidence>
<evidence type="ECO:0000313" key="2">
    <source>
        <dbReference type="EMBL" id="KAJ7307957.1"/>
    </source>
</evidence>
<name>A0AAD6Z511_9AGAR</name>
<gene>
    <name evidence="2" type="ORF">DFH08DRAFT_491667</name>
</gene>
<keyword evidence="1" id="KW-0472">Membrane</keyword>
<keyword evidence="1" id="KW-0812">Transmembrane</keyword>
<evidence type="ECO:0000256" key="1">
    <source>
        <dbReference type="SAM" id="Phobius"/>
    </source>
</evidence>
<organism evidence="2 3">
    <name type="scientific">Mycena albidolilacea</name>
    <dbReference type="NCBI Taxonomy" id="1033008"/>
    <lineage>
        <taxon>Eukaryota</taxon>
        <taxon>Fungi</taxon>
        <taxon>Dikarya</taxon>
        <taxon>Basidiomycota</taxon>
        <taxon>Agaricomycotina</taxon>
        <taxon>Agaricomycetes</taxon>
        <taxon>Agaricomycetidae</taxon>
        <taxon>Agaricales</taxon>
        <taxon>Marasmiineae</taxon>
        <taxon>Mycenaceae</taxon>
        <taxon>Mycena</taxon>
    </lineage>
</organism>
<accession>A0AAD6Z511</accession>
<proteinExistence type="predicted"/>
<protein>
    <submittedName>
        <fullName evidence="2">Uncharacterized protein</fullName>
    </submittedName>
</protein>